<dbReference type="Proteomes" id="UP000775213">
    <property type="component" value="Unassembled WGS sequence"/>
</dbReference>
<sequence>MGVLRDFKAQVLRLLWIKLWIKQGRWASYQILFTYSCCHDADITNSITRNVFPSFKSKMIYLS</sequence>
<comment type="caution">
    <text evidence="1">The sequence shown here is derived from an EMBL/GenBank/DDBJ whole genome shotgun (WGS) entry which is preliminary data.</text>
</comment>
<accession>A0AAV7HJN6</accession>
<dbReference type="AlphaFoldDB" id="A0AAV7HJN6"/>
<reference evidence="1 2" key="1">
    <citation type="journal article" date="2021" name="Hortic Res">
        <title>Chromosome-scale assembly of the Dendrobium chrysotoxum genome enhances the understanding of orchid evolution.</title>
        <authorList>
            <person name="Zhang Y."/>
            <person name="Zhang G.Q."/>
            <person name="Zhang D."/>
            <person name="Liu X.D."/>
            <person name="Xu X.Y."/>
            <person name="Sun W.H."/>
            <person name="Yu X."/>
            <person name="Zhu X."/>
            <person name="Wang Z.W."/>
            <person name="Zhao X."/>
            <person name="Zhong W.Y."/>
            <person name="Chen H."/>
            <person name="Yin W.L."/>
            <person name="Huang T."/>
            <person name="Niu S.C."/>
            <person name="Liu Z.J."/>
        </authorList>
    </citation>
    <scope>NUCLEOTIDE SEQUENCE [LARGE SCALE GENOMIC DNA]</scope>
    <source>
        <strain evidence="1">Lindl</strain>
    </source>
</reference>
<evidence type="ECO:0000313" key="2">
    <source>
        <dbReference type="Proteomes" id="UP000775213"/>
    </source>
</evidence>
<name>A0AAV7HJN6_DENCH</name>
<keyword evidence="2" id="KW-1185">Reference proteome</keyword>
<organism evidence="1 2">
    <name type="scientific">Dendrobium chrysotoxum</name>
    <name type="common">Orchid</name>
    <dbReference type="NCBI Taxonomy" id="161865"/>
    <lineage>
        <taxon>Eukaryota</taxon>
        <taxon>Viridiplantae</taxon>
        <taxon>Streptophyta</taxon>
        <taxon>Embryophyta</taxon>
        <taxon>Tracheophyta</taxon>
        <taxon>Spermatophyta</taxon>
        <taxon>Magnoliopsida</taxon>
        <taxon>Liliopsida</taxon>
        <taxon>Asparagales</taxon>
        <taxon>Orchidaceae</taxon>
        <taxon>Epidendroideae</taxon>
        <taxon>Malaxideae</taxon>
        <taxon>Dendrobiinae</taxon>
        <taxon>Dendrobium</taxon>
    </lineage>
</organism>
<gene>
    <name evidence="1" type="ORF">IEQ34_003080</name>
</gene>
<evidence type="ECO:0000313" key="1">
    <source>
        <dbReference type="EMBL" id="KAH0468047.1"/>
    </source>
</evidence>
<dbReference type="EMBL" id="JAGFBR010000004">
    <property type="protein sequence ID" value="KAH0468047.1"/>
    <property type="molecule type" value="Genomic_DNA"/>
</dbReference>
<protein>
    <submittedName>
        <fullName evidence="1">Uncharacterized protein</fullName>
    </submittedName>
</protein>
<proteinExistence type="predicted"/>